<dbReference type="AlphaFoldDB" id="A0AAN9ALD5"/>
<evidence type="ECO:0000313" key="4">
    <source>
        <dbReference type="EMBL" id="KAK7089113.1"/>
    </source>
</evidence>
<comment type="caution">
    <text evidence="4">The sequence shown here is derived from an EMBL/GenBank/DDBJ whole genome shotgun (WGS) entry which is preliminary data.</text>
</comment>
<evidence type="ECO:0000313" key="5">
    <source>
        <dbReference type="Proteomes" id="UP001374579"/>
    </source>
</evidence>
<dbReference type="GO" id="GO:0004252">
    <property type="term" value="F:serine-type endopeptidase activity"/>
    <property type="evidence" value="ECO:0007669"/>
    <property type="project" value="InterPro"/>
</dbReference>
<keyword evidence="1" id="KW-1015">Disulfide bond</keyword>
<accession>A0AAN9ALD5</accession>
<dbReference type="PROSITE" id="PS00134">
    <property type="entry name" value="TRYPSIN_HIS"/>
    <property type="match status" value="1"/>
</dbReference>
<dbReference type="GO" id="GO:0006508">
    <property type="term" value="P:proteolysis"/>
    <property type="evidence" value="ECO:0007669"/>
    <property type="project" value="InterPro"/>
</dbReference>
<feature type="chain" id="PRO_5042853233" description="Peptidase S1 domain-containing protein" evidence="2">
    <location>
        <begin position="16"/>
        <end position="254"/>
    </location>
</feature>
<keyword evidence="5" id="KW-1185">Reference proteome</keyword>
<dbReference type="Gene3D" id="2.40.10.10">
    <property type="entry name" value="Trypsin-like serine proteases"/>
    <property type="match status" value="1"/>
</dbReference>
<keyword evidence="2" id="KW-0732">Signal</keyword>
<dbReference type="InterPro" id="IPR050850">
    <property type="entry name" value="Peptidase_S1_Elastase_sf"/>
</dbReference>
<reference evidence="4 5" key="1">
    <citation type="submission" date="2024-02" db="EMBL/GenBank/DDBJ databases">
        <title>Chromosome-scale genome assembly of the rough periwinkle Littorina saxatilis.</title>
        <authorList>
            <person name="De Jode A."/>
            <person name="Faria R."/>
            <person name="Formenti G."/>
            <person name="Sims Y."/>
            <person name="Smith T.P."/>
            <person name="Tracey A."/>
            <person name="Wood J.M.D."/>
            <person name="Zagrodzka Z.B."/>
            <person name="Johannesson K."/>
            <person name="Butlin R.K."/>
            <person name="Leder E.H."/>
        </authorList>
    </citation>
    <scope>NUCLEOTIDE SEQUENCE [LARGE SCALE GENOMIC DNA]</scope>
    <source>
        <strain evidence="4">Snail1</strain>
        <tissue evidence="4">Muscle</tissue>
    </source>
</reference>
<protein>
    <recommendedName>
        <fullName evidence="3">Peptidase S1 domain-containing protein</fullName>
    </recommendedName>
</protein>
<dbReference type="SMART" id="SM00020">
    <property type="entry name" value="Tryp_SPc"/>
    <property type="match status" value="1"/>
</dbReference>
<dbReference type="Proteomes" id="UP001374579">
    <property type="component" value="Unassembled WGS sequence"/>
</dbReference>
<evidence type="ECO:0000259" key="3">
    <source>
        <dbReference type="PROSITE" id="PS50240"/>
    </source>
</evidence>
<dbReference type="InterPro" id="IPR001254">
    <property type="entry name" value="Trypsin_dom"/>
</dbReference>
<dbReference type="FunFam" id="2.40.10.10:FF:000166">
    <property type="entry name" value="Trypsin"/>
    <property type="match status" value="1"/>
</dbReference>
<dbReference type="PANTHER" id="PTHR24257:SF17">
    <property type="match status" value="1"/>
</dbReference>
<gene>
    <name evidence="4" type="ORF">V1264_024645</name>
</gene>
<dbReference type="InterPro" id="IPR009003">
    <property type="entry name" value="Peptidase_S1_PA"/>
</dbReference>
<name>A0AAN9ALD5_9CAEN</name>
<dbReference type="CDD" id="cd00190">
    <property type="entry name" value="Tryp_SPc"/>
    <property type="match status" value="1"/>
</dbReference>
<dbReference type="PANTHER" id="PTHR24257">
    <property type="entry name" value="CHYMOTRYPSIN-LIKE ELASTASE FAMILY MEMBER"/>
    <property type="match status" value="1"/>
</dbReference>
<dbReference type="EMBL" id="JBAMIC010002888">
    <property type="protein sequence ID" value="KAK7089113.1"/>
    <property type="molecule type" value="Genomic_DNA"/>
</dbReference>
<dbReference type="PROSITE" id="PS50240">
    <property type="entry name" value="TRYPSIN_DOM"/>
    <property type="match status" value="1"/>
</dbReference>
<sequence>MLSLFFALLVAVANANDVSQHIVNGDVATPHSYPSQLSLQRGTSHICGAVLVRANYAITAAHCVGSTGYRVQCGAHNLNTAESTRQTISVAAITIHPNYNGNGQNPAFPNDIAVLRLASSFSINSQCQLANLPSGSGDFGNQASMITGWGRLYGNGPLPSQLKEGPVTVLTHATCSGSYWGSTVNANFHICVKDVGDRIYGACNGDSGGPAHVGNTVVGLASFVAGGCLTNYPSAYVRVSYYRSWIDSTINSMG</sequence>
<dbReference type="InterPro" id="IPR018114">
    <property type="entry name" value="TRYPSIN_HIS"/>
</dbReference>
<evidence type="ECO:0000256" key="2">
    <source>
        <dbReference type="SAM" id="SignalP"/>
    </source>
</evidence>
<dbReference type="InterPro" id="IPR001314">
    <property type="entry name" value="Peptidase_S1A"/>
</dbReference>
<dbReference type="PRINTS" id="PR00722">
    <property type="entry name" value="CHYMOTRYPSIN"/>
</dbReference>
<dbReference type="Pfam" id="PF00089">
    <property type="entry name" value="Trypsin"/>
    <property type="match status" value="1"/>
</dbReference>
<dbReference type="SUPFAM" id="SSF50494">
    <property type="entry name" value="Trypsin-like serine proteases"/>
    <property type="match status" value="1"/>
</dbReference>
<dbReference type="InterPro" id="IPR043504">
    <property type="entry name" value="Peptidase_S1_PA_chymotrypsin"/>
</dbReference>
<organism evidence="4 5">
    <name type="scientific">Littorina saxatilis</name>
    <dbReference type="NCBI Taxonomy" id="31220"/>
    <lineage>
        <taxon>Eukaryota</taxon>
        <taxon>Metazoa</taxon>
        <taxon>Spiralia</taxon>
        <taxon>Lophotrochozoa</taxon>
        <taxon>Mollusca</taxon>
        <taxon>Gastropoda</taxon>
        <taxon>Caenogastropoda</taxon>
        <taxon>Littorinimorpha</taxon>
        <taxon>Littorinoidea</taxon>
        <taxon>Littorinidae</taxon>
        <taxon>Littorina</taxon>
    </lineage>
</organism>
<proteinExistence type="predicted"/>
<dbReference type="GO" id="GO:0005615">
    <property type="term" value="C:extracellular space"/>
    <property type="evidence" value="ECO:0007669"/>
    <property type="project" value="TreeGrafter"/>
</dbReference>
<feature type="domain" description="Peptidase S1" evidence="3">
    <location>
        <begin position="22"/>
        <end position="251"/>
    </location>
</feature>
<evidence type="ECO:0000256" key="1">
    <source>
        <dbReference type="ARBA" id="ARBA00023157"/>
    </source>
</evidence>
<feature type="signal peptide" evidence="2">
    <location>
        <begin position="1"/>
        <end position="15"/>
    </location>
</feature>